<organism evidence="2 3">
    <name type="scientific">Paramecium primaurelia</name>
    <dbReference type="NCBI Taxonomy" id="5886"/>
    <lineage>
        <taxon>Eukaryota</taxon>
        <taxon>Sar</taxon>
        <taxon>Alveolata</taxon>
        <taxon>Ciliophora</taxon>
        <taxon>Intramacronucleata</taxon>
        <taxon>Oligohymenophorea</taxon>
        <taxon>Peniculida</taxon>
        <taxon>Parameciidae</taxon>
        <taxon>Paramecium</taxon>
    </lineage>
</organism>
<keyword evidence="1" id="KW-0472">Membrane</keyword>
<gene>
    <name evidence="2" type="ORF">PPRIM_AZ9-3.1.T0450226</name>
</gene>
<reference evidence="2" key="1">
    <citation type="submission" date="2021-01" db="EMBL/GenBank/DDBJ databases">
        <authorList>
            <consortium name="Genoscope - CEA"/>
            <person name="William W."/>
        </authorList>
    </citation>
    <scope>NUCLEOTIDE SEQUENCE</scope>
</reference>
<evidence type="ECO:0000313" key="3">
    <source>
        <dbReference type="Proteomes" id="UP000688137"/>
    </source>
</evidence>
<keyword evidence="1" id="KW-0812">Transmembrane</keyword>
<dbReference type="EMBL" id="CAJJDM010000045">
    <property type="protein sequence ID" value="CAD8070425.1"/>
    <property type="molecule type" value="Genomic_DNA"/>
</dbReference>
<evidence type="ECO:0000256" key="1">
    <source>
        <dbReference type="SAM" id="Phobius"/>
    </source>
</evidence>
<evidence type="ECO:0000313" key="2">
    <source>
        <dbReference type="EMBL" id="CAD8070425.1"/>
    </source>
</evidence>
<sequence length="263" mass="30395">MHFKTNQLNQINQSNLFTTQQNLTLKKSTPTNNYQLRLTRNSGQSSDFTLQNTQRLHRTLSKKGTITIQTIPEAGTQNRNSLIIVSPMKTLLKTPTLTRKQSGQQIIQSRNINNLQTNPSLQEIPDSVRQCDIKFLGEIKQQNQNNKSNSQNSYIIYRVLIRIIISQALIGCLFQLNLHFSISGLIDIIILQIFRFFQSNRKWIQIIQLILSLSLNISILLLFEIDFIWTITFIVLIVIDTILEIIILKIQRTHNQDTLPTQI</sequence>
<evidence type="ECO:0008006" key="4">
    <source>
        <dbReference type="Google" id="ProtNLM"/>
    </source>
</evidence>
<comment type="caution">
    <text evidence="2">The sequence shown here is derived from an EMBL/GenBank/DDBJ whole genome shotgun (WGS) entry which is preliminary data.</text>
</comment>
<dbReference type="AlphaFoldDB" id="A0A8S1LWU4"/>
<feature type="transmembrane region" description="Helical" evidence="1">
    <location>
        <begin position="204"/>
        <end position="223"/>
    </location>
</feature>
<feature type="transmembrane region" description="Helical" evidence="1">
    <location>
        <begin position="180"/>
        <end position="197"/>
    </location>
</feature>
<dbReference type="OMA" id="FEIDFIW"/>
<proteinExistence type="predicted"/>
<keyword evidence="3" id="KW-1185">Reference proteome</keyword>
<feature type="transmembrane region" description="Helical" evidence="1">
    <location>
        <begin position="155"/>
        <end position="174"/>
    </location>
</feature>
<accession>A0A8S1LWU4</accession>
<protein>
    <recommendedName>
        <fullName evidence="4">Transmembrane protein</fullName>
    </recommendedName>
</protein>
<feature type="transmembrane region" description="Helical" evidence="1">
    <location>
        <begin position="229"/>
        <end position="248"/>
    </location>
</feature>
<keyword evidence="1" id="KW-1133">Transmembrane helix</keyword>
<dbReference type="Proteomes" id="UP000688137">
    <property type="component" value="Unassembled WGS sequence"/>
</dbReference>
<name>A0A8S1LWU4_PARPR</name>